<evidence type="ECO:0000313" key="1">
    <source>
        <dbReference type="EMBL" id="GAL28087.1"/>
    </source>
</evidence>
<name>A0ABQ0JH56_9VIBR</name>
<sequence length="59" mass="6256">MTLTLSSQGFAAPSNHDAKNQTFTIGVLSNKARKHIVFSSHLQNMSVKGSLTMAIPAVA</sequence>
<reference evidence="2" key="2">
    <citation type="submission" date="2014-09" db="EMBL/GenBank/DDBJ databases">
        <authorList>
            <consortium name="NBRP consortium"/>
            <person name="Sawabe T."/>
            <person name="Meirelles P."/>
            <person name="Nakanishi M."/>
            <person name="Sayaka M."/>
            <person name="Hattori M."/>
            <person name="Ohkuma M."/>
        </authorList>
    </citation>
    <scope>NUCLEOTIDE SEQUENCE [LARGE SCALE GENOMIC DNA]</scope>
    <source>
        <strain evidence="2">JCM 19239</strain>
    </source>
</reference>
<evidence type="ECO:0000313" key="2">
    <source>
        <dbReference type="Proteomes" id="UP000029223"/>
    </source>
</evidence>
<organism evidence="1 2">
    <name type="scientific">Vibrio variabilis</name>
    <dbReference type="NCBI Taxonomy" id="990271"/>
    <lineage>
        <taxon>Bacteria</taxon>
        <taxon>Pseudomonadati</taxon>
        <taxon>Pseudomonadota</taxon>
        <taxon>Gammaproteobacteria</taxon>
        <taxon>Vibrionales</taxon>
        <taxon>Vibrionaceae</taxon>
        <taxon>Vibrio</taxon>
    </lineage>
</organism>
<accession>A0ABQ0JH56</accession>
<reference evidence="2" key="1">
    <citation type="submission" date="2014-09" db="EMBL/GenBank/DDBJ databases">
        <title>Vibrio variabilis JCM 19239. (C206) whole genome shotgun sequence.</title>
        <authorList>
            <person name="Sawabe T."/>
            <person name="Meirelles P."/>
            <person name="Nakanishi M."/>
            <person name="Sayaka M."/>
            <person name="Hattori M."/>
            <person name="Ohkuma M."/>
        </authorList>
    </citation>
    <scope>NUCLEOTIDE SEQUENCE [LARGE SCALE GENOMIC DNA]</scope>
    <source>
        <strain evidence="2">JCM 19239</strain>
    </source>
</reference>
<keyword evidence="2" id="KW-1185">Reference proteome</keyword>
<dbReference type="Proteomes" id="UP000029223">
    <property type="component" value="Unassembled WGS sequence"/>
</dbReference>
<proteinExistence type="predicted"/>
<gene>
    <name evidence="1" type="ORF">JCM19239_6799</name>
</gene>
<comment type="caution">
    <text evidence="1">The sequence shown here is derived from an EMBL/GenBank/DDBJ whole genome shotgun (WGS) entry which is preliminary data.</text>
</comment>
<protein>
    <submittedName>
        <fullName evidence="1">Uncharacterized protein</fullName>
    </submittedName>
</protein>
<dbReference type="EMBL" id="BBMS01000037">
    <property type="protein sequence ID" value="GAL28087.1"/>
    <property type="molecule type" value="Genomic_DNA"/>
</dbReference>